<name>A0A0G2HQX1_9EURO</name>
<keyword evidence="1" id="KW-0472">Membrane</keyword>
<dbReference type="VEuPathDB" id="FungiDB:EMCG_00771"/>
<sequence length="99" mass="10503">MSCLTILNLLAYGGLAIAVLVAWVSGTLDPYQKRLQEATLAMMGEIKVSYGLRKSLTGKKLIEEENLGKIQSKFGNDLGGFFAKGGPGWGIGNVVGKSL</sequence>
<evidence type="ECO:0000313" key="3">
    <source>
        <dbReference type="Proteomes" id="UP000034164"/>
    </source>
</evidence>
<gene>
    <name evidence="2" type="ORF">EMCG_00771</name>
</gene>
<keyword evidence="1" id="KW-0812">Transmembrane</keyword>
<dbReference type="OrthoDB" id="3001700at2759"/>
<dbReference type="Proteomes" id="UP000034164">
    <property type="component" value="Unassembled WGS sequence"/>
</dbReference>
<evidence type="ECO:0000313" key="2">
    <source>
        <dbReference type="EMBL" id="KKZ60080.1"/>
    </source>
</evidence>
<keyword evidence="1" id="KW-1133">Transmembrane helix</keyword>
<evidence type="ECO:0000256" key="1">
    <source>
        <dbReference type="SAM" id="Phobius"/>
    </source>
</evidence>
<dbReference type="AlphaFoldDB" id="A0A0G2HQX1"/>
<organism evidence="2 3">
    <name type="scientific">[Emmonsia] crescens</name>
    <dbReference type="NCBI Taxonomy" id="73230"/>
    <lineage>
        <taxon>Eukaryota</taxon>
        <taxon>Fungi</taxon>
        <taxon>Dikarya</taxon>
        <taxon>Ascomycota</taxon>
        <taxon>Pezizomycotina</taxon>
        <taxon>Eurotiomycetes</taxon>
        <taxon>Eurotiomycetidae</taxon>
        <taxon>Onygenales</taxon>
        <taxon>Ajellomycetaceae</taxon>
        <taxon>Emergomyces</taxon>
    </lineage>
</organism>
<feature type="transmembrane region" description="Helical" evidence="1">
    <location>
        <begin position="6"/>
        <end position="24"/>
    </location>
</feature>
<protein>
    <submittedName>
        <fullName evidence="2">Uncharacterized protein</fullName>
    </submittedName>
</protein>
<dbReference type="EMBL" id="LCZI01001580">
    <property type="protein sequence ID" value="KKZ60080.1"/>
    <property type="molecule type" value="Genomic_DNA"/>
</dbReference>
<accession>A0A0G2HQX1</accession>
<comment type="caution">
    <text evidence="2">The sequence shown here is derived from an EMBL/GenBank/DDBJ whole genome shotgun (WGS) entry which is preliminary data.</text>
</comment>
<reference evidence="3" key="1">
    <citation type="journal article" date="2015" name="PLoS Genet.">
        <title>The dynamic genome and transcriptome of the human fungal pathogen Blastomyces and close relative Emmonsia.</title>
        <authorList>
            <person name="Munoz J.F."/>
            <person name="Gauthier G.M."/>
            <person name="Desjardins C.A."/>
            <person name="Gallo J.E."/>
            <person name="Holder J."/>
            <person name="Sullivan T.D."/>
            <person name="Marty A.J."/>
            <person name="Carmen J.C."/>
            <person name="Chen Z."/>
            <person name="Ding L."/>
            <person name="Gujja S."/>
            <person name="Magrini V."/>
            <person name="Misas E."/>
            <person name="Mitreva M."/>
            <person name="Priest M."/>
            <person name="Saif S."/>
            <person name="Whiston E.A."/>
            <person name="Young S."/>
            <person name="Zeng Q."/>
            <person name="Goldman W.E."/>
            <person name="Mardis E.R."/>
            <person name="Taylor J.W."/>
            <person name="McEwen J.G."/>
            <person name="Clay O.K."/>
            <person name="Klein B.S."/>
            <person name="Cuomo C.A."/>
        </authorList>
    </citation>
    <scope>NUCLEOTIDE SEQUENCE [LARGE SCALE GENOMIC DNA]</scope>
    <source>
        <strain evidence="3">UAMH 3008</strain>
    </source>
</reference>
<proteinExistence type="predicted"/>